<keyword evidence="5" id="KW-0539">Nucleus</keyword>
<proteinExistence type="inferred from homology"/>
<dbReference type="InterPro" id="IPR032198">
    <property type="entry name" value="E2F_CC-MB"/>
</dbReference>
<dbReference type="Pfam" id="PF02319">
    <property type="entry name" value="WHD_E2F_TDP"/>
    <property type="match status" value="1"/>
</dbReference>
<dbReference type="GO" id="GO:0005737">
    <property type="term" value="C:cytoplasm"/>
    <property type="evidence" value="ECO:0007669"/>
    <property type="project" value="TreeGrafter"/>
</dbReference>
<dbReference type="InterPro" id="IPR026073">
    <property type="entry name" value="GGNBP2"/>
</dbReference>
<feature type="region of interest" description="Disordered" evidence="6">
    <location>
        <begin position="634"/>
        <end position="657"/>
    </location>
</feature>
<dbReference type="Gene3D" id="1.10.10.10">
    <property type="entry name" value="Winged helix-like DNA-binding domain superfamily/Winged helix DNA-binding domain"/>
    <property type="match status" value="1"/>
</dbReference>
<dbReference type="GO" id="GO:0046983">
    <property type="term" value="F:protein dimerization activity"/>
    <property type="evidence" value="ECO:0007669"/>
    <property type="project" value="InterPro"/>
</dbReference>
<dbReference type="InterPro" id="IPR003316">
    <property type="entry name" value="E2F_WHTH_DNA-bd_dom"/>
</dbReference>
<evidence type="ECO:0000259" key="7">
    <source>
        <dbReference type="SMART" id="SM01372"/>
    </source>
</evidence>
<dbReference type="InterPro" id="IPR037241">
    <property type="entry name" value="E2F-DP_heterodim"/>
</dbReference>
<dbReference type="GO" id="GO:0006355">
    <property type="term" value="P:regulation of DNA-templated transcription"/>
    <property type="evidence" value="ECO:0007669"/>
    <property type="project" value="InterPro"/>
</dbReference>
<dbReference type="SMART" id="SM01372">
    <property type="entry name" value="E2F_TDP"/>
    <property type="match status" value="1"/>
</dbReference>
<dbReference type="GO" id="GO:0005634">
    <property type="term" value="C:nucleus"/>
    <property type="evidence" value="ECO:0007669"/>
    <property type="project" value="UniProtKB-SubCell"/>
</dbReference>
<keyword evidence="3 5" id="KW-0238">DNA-binding</keyword>
<evidence type="ECO:0000256" key="1">
    <source>
        <dbReference type="ARBA" id="ARBA00010940"/>
    </source>
</evidence>
<keyword evidence="2 5" id="KW-0805">Transcription regulation</keyword>
<dbReference type="Pfam" id="PF16421">
    <property type="entry name" value="E2F_CC-MB"/>
    <property type="match status" value="1"/>
</dbReference>
<dbReference type="FunFam" id="1.10.10.10:FF:000008">
    <property type="entry name" value="E2F transcription factor 1"/>
    <property type="match status" value="1"/>
</dbReference>
<dbReference type="PANTHER" id="PTHR13601">
    <property type="entry name" value="GAMETOGENETIN-BINDING PROTEIN 2"/>
    <property type="match status" value="1"/>
</dbReference>
<keyword evidence="4 5" id="KW-0804">Transcription</keyword>
<evidence type="ECO:0000313" key="9">
    <source>
        <dbReference type="Proteomes" id="UP000719412"/>
    </source>
</evidence>
<dbReference type="SUPFAM" id="SSF46785">
    <property type="entry name" value="Winged helix' DNA-binding domain"/>
    <property type="match status" value="1"/>
</dbReference>
<organism evidence="8 9">
    <name type="scientific">Tenebrio molitor</name>
    <name type="common">Yellow mealworm beetle</name>
    <dbReference type="NCBI Taxonomy" id="7067"/>
    <lineage>
        <taxon>Eukaryota</taxon>
        <taxon>Metazoa</taxon>
        <taxon>Ecdysozoa</taxon>
        <taxon>Arthropoda</taxon>
        <taxon>Hexapoda</taxon>
        <taxon>Insecta</taxon>
        <taxon>Pterygota</taxon>
        <taxon>Neoptera</taxon>
        <taxon>Endopterygota</taxon>
        <taxon>Coleoptera</taxon>
        <taxon>Polyphaga</taxon>
        <taxon>Cucujiformia</taxon>
        <taxon>Tenebrionidae</taxon>
        <taxon>Tenebrio</taxon>
    </lineage>
</organism>
<evidence type="ECO:0000313" key="8">
    <source>
        <dbReference type="EMBL" id="KAH0812947.1"/>
    </source>
</evidence>
<dbReference type="SUPFAM" id="SSF144074">
    <property type="entry name" value="E2F-DP heterodimerization region"/>
    <property type="match status" value="1"/>
</dbReference>
<evidence type="ECO:0000256" key="5">
    <source>
        <dbReference type="RuleBase" id="RU003796"/>
    </source>
</evidence>
<name>A0A8J6LAI0_TENMO</name>
<feature type="compositionally biased region" description="Basic and acidic residues" evidence="6">
    <location>
        <begin position="647"/>
        <end position="657"/>
    </location>
</feature>
<reference evidence="8" key="2">
    <citation type="submission" date="2021-08" db="EMBL/GenBank/DDBJ databases">
        <authorList>
            <person name="Eriksson T."/>
        </authorList>
    </citation>
    <scope>NUCLEOTIDE SEQUENCE</scope>
    <source>
        <strain evidence="8">Stoneville</strain>
        <tissue evidence="8">Whole head</tissue>
    </source>
</reference>
<dbReference type="InterPro" id="IPR036388">
    <property type="entry name" value="WH-like_DNA-bd_sf"/>
</dbReference>
<dbReference type="Gene3D" id="6.10.250.540">
    <property type="match status" value="1"/>
</dbReference>
<dbReference type="AlphaFoldDB" id="A0A8J6LAI0"/>
<evidence type="ECO:0000256" key="2">
    <source>
        <dbReference type="ARBA" id="ARBA00023015"/>
    </source>
</evidence>
<keyword evidence="9" id="KW-1185">Reference proteome</keyword>
<evidence type="ECO:0000256" key="3">
    <source>
        <dbReference type="ARBA" id="ARBA00023125"/>
    </source>
</evidence>
<dbReference type="PANTHER" id="PTHR13601:SF2">
    <property type="entry name" value="GAMETOGENETIN-BINDING PROTEIN 2"/>
    <property type="match status" value="1"/>
</dbReference>
<protein>
    <recommendedName>
        <fullName evidence="7">E2F/DP family winged-helix DNA-binding domain-containing protein</fullName>
    </recommendedName>
</protein>
<accession>A0A8J6LAI0</accession>
<evidence type="ECO:0000256" key="6">
    <source>
        <dbReference type="SAM" id="MobiDB-lite"/>
    </source>
</evidence>
<comment type="similarity">
    <text evidence="1 5">Belongs to the E2F/DP family.</text>
</comment>
<feature type="compositionally biased region" description="Basic residues" evidence="6">
    <location>
        <begin position="635"/>
        <end position="646"/>
    </location>
</feature>
<gene>
    <name evidence="8" type="ORF">GEV33_009843</name>
</gene>
<evidence type="ECO:0000256" key="4">
    <source>
        <dbReference type="ARBA" id="ARBA00023163"/>
    </source>
</evidence>
<sequence>MGENQQSRFEKSLGLLTTKFVNLLQKSTGGVLDLKVAADLLAVRQKRRIYDITNVLEGIGLIEKKSKNSIQWKPYTYKDALPGCNTQEFAIKVSNLKKEISQLDEFEQELDKHKSWIEQSIKNTTEDMQTRRYLYVNNEDLSKILYDDDTVLVLNAPINFTTLCYQNSNNVNFLKVQSRSSPIVANVLSLLQEPENKVQKKRPNVVNIKSEFEEPERKKRHYDDDDGDLVTAEILFKKFSSDVAADAADHDEVPSEKELDRLIHLSPLRFNQDYSFGLMENEGISDLFDVKPISLVMDIRGSGLVCDNPLVRGKELEEFTRKCETLTEKELHSALQITKSELMNVLNQNVPCVGCRRSVERLYYQLLKFGHPTLDPLMVKSDGIITIKDEKQTMPQILCSIFHDHSIRLAKLIENQPKRSKKSLRCLLHSLDSQRSRVLTPVWRDVWACMQQDCKKDVCIIEAPSLHTTLETYLRKHRFCGECRTKVLKAYTLLMEESEPCKEKGYITSLYAGIKRCLPDKHIHLPVNTEYITKLISRAEPELLGSRRERHAKTLEIAQEEVLTCLGICMYERLHRIYMRMREEECTCQVFAAVAVDTLSRSFETAVERKQGYSQLELLYAELAREEQQKQIRKEQKKIKRKRKKGKTSDQDGKENCNDCEEDFEDKDDLDRSCSCSHNQNELGCYSCEELLSPLKNSFLKCSEDLNSEYECKSLTSKQNSLRCSTNELWIDDCKCENDIKENKKNVYKCNNYLSPVNFKKENGSTSDHSHDYGYSSENNNGCCETASLISSISSSPEGSELACYDTCCQHESDSLSGLRHGEHPSLQQMLEGCSEDEDDSNCKLTPEEVWEFENNNKHLIEKRQELREALKKRFIDFCAYGPLPVPRLLVQTKYASN</sequence>
<comment type="subcellular location">
    <subcellularLocation>
        <location evidence="5">Nucleus</location>
    </subcellularLocation>
</comment>
<dbReference type="InterPro" id="IPR036390">
    <property type="entry name" value="WH_DNA-bd_sf"/>
</dbReference>
<dbReference type="GO" id="GO:0003677">
    <property type="term" value="F:DNA binding"/>
    <property type="evidence" value="ECO:0007669"/>
    <property type="project" value="UniProtKB-KW"/>
</dbReference>
<reference evidence="8" key="1">
    <citation type="journal article" date="2020" name="J Insects Food Feed">
        <title>The yellow mealworm (Tenebrio molitor) genome: a resource for the emerging insects as food and feed industry.</title>
        <authorList>
            <person name="Eriksson T."/>
            <person name="Andere A."/>
            <person name="Kelstrup H."/>
            <person name="Emery V."/>
            <person name="Picard C."/>
        </authorList>
    </citation>
    <scope>NUCLEOTIDE SEQUENCE</scope>
    <source>
        <strain evidence="8">Stoneville</strain>
        <tissue evidence="8">Whole head</tissue>
    </source>
</reference>
<comment type="caution">
    <text evidence="8">The sequence shown here is derived from an EMBL/GenBank/DDBJ whole genome shotgun (WGS) entry which is preliminary data.</text>
</comment>
<dbReference type="EMBL" id="JABDTM020025691">
    <property type="protein sequence ID" value="KAH0812947.1"/>
    <property type="molecule type" value="Genomic_DNA"/>
</dbReference>
<dbReference type="Proteomes" id="UP000719412">
    <property type="component" value="Unassembled WGS sequence"/>
</dbReference>
<feature type="domain" description="E2F/DP family winged-helix DNA-binding" evidence="7">
    <location>
        <begin position="8"/>
        <end position="74"/>
    </location>
</feature>
<dbReference type="GO" id="GO:0005667">
    <property type="term" value="C:transcription regulator complex"/>
    <property type="evidence" value="ECO:0007669"/>
    <property type="project" value="InterPro"/>
</dbReference>